<comment type="caution">
    <text evidence="3">The sequence shown here is derived from an EMBL/GenBank/DDBJ whole genome shotgun (WGS) entry which is preliminary data.</text>
</comment>
<evidence type="ECO:0000313" key="4">
    <source>
        <dbReference type="Proteomes" id="UP000634136"/>
    </source>
</evidence>
<reference evidence="3" key="1">
    <citation type="submission" date="2020-09" db="EMBL/GenBank/DDBJ databases">
        <title>Genome-Enabled Discovery of Anthraquinone Biosynthesis in Senna tora.</title>
        <authorList>
            <person name="Kang S.-H."/>
            <person name="Pandey R.P."/>
            <person name="Lee C.-M."/>
            <person name="Sim J.-S."/>
            <person name="Jeong J.-T."/>
            <person name="Choi B.-S."/>
            <person name="Jung M."/>
            <person name="Ginzburg D."/>
            <person name="Zhao K."/>
            <person name="Won S.Y."/>
            <person name="Oh T.-J."/>
            <person name="Yu Y."/>
            <person name="Kim N.-H."/>
            <person name="Lee O.R."/>
            <person name="Lee T.-H."/>
            <person name="Bashyal P."/>
            <person name="Kim T.-S."/>
            <person name="Lee W.-H."/>
            <person name="Kawkins C."/>
            <person name="Kim C.-K."/>
            <person name="Kim J.S."/>
            <person name="Ahn B.O."/>
            <person name="Rhee S.Y."/>
            <person name="Sohng J.K."/>
        </authorList>
    </citation>
    <scope>NUCLEOTIDE SEQUENCE</scope>
    <source>
        <tissue evidence="3">Leaf</tissue>
    </source>
</reference>
<proteinExistence type="predicted"/>
<evidence type="ECO:0000259" key="2">
    <source>
        <dbReference type="PROSITE" id="PS50006"/>
    </source>
</evidence>
<dbReference type="SMART" id="SM00240">
    <property type="entry name" value="FHA"/>
    <property type="match status" value="1"/>
</dbReference>
<dbReference type="Gene3D" id="3.40.50.1010">
    <property type="entry name" value="5'-nuclease"/>
    <property type="match status" value="1"/>
</dbReference>
<protein>
    <submittedName>
        <fullName evidence="3">FHA domain-containing protein PS1</fullName>
    </submittedName>
</protein>
<organism evidence="3 4">
    <name type="scientific">Senna tora</name>
    <dbReference type="NCBI Taxonomy" id="362788"/>
    <lineage>
        <taxon>Eukaryota</taxon>
        <taxon>Viridiplantae</taxon>
        <taxon>Streptophyta</taxon>
        <taxon>Embryophyta</taxon>
        <taxon>Tracheophyta</taxon>
        <taxon>Spermatophyta</taxon>
        <taxon>Magnoliopsida</taxon>
        <taxon>eudicotyledons</taxon>
        <taxon>Gunneridae</taxon>
        <taxon>Pentapetalae</taxon>
        <taxon>rosids</taxon>
        <taxon>fabids</taxon>
        <taxon>Fabales</taxon>
        <taxon>Fabaceae</taxon>
        <taxon>Caesalpinioideae</taxon>
        <taxon>Cassia clade</taxon>
        <taxon>Senna</taxon>
    </lineage>
</organism>
<dbReference type="InterPro" id="IPR000253">
    <property type="entry name" value="FHA_dom"/>
</dbReference>
<dbReference type="InterPro" id="IPR008984">
    <property type="entry name" value="SMAD_FHA_dom_sf"/>
</dbReference>
<name>A0A834W6Q2_9FABA</name>
<keyword evidence="1" id="KW-0812">Transmembrane</keyword>
<dbReference type="PANTHER" id="PTHR22593">
    <property type="entry name" value="TRANSMEMBRANE PROTEIN 18"/>
    <property type="match status" value="1"/>
</dbReference>
<dbReference type="SUPFAM" id="SSF49879">
    <property type="entry name" value="SMAD/FHA domain"/>
    <property type="match status" value="1"/>
</dbReference>
<dbReference type="EMBL" id="JAAIUW010000010">
    <property type="protein sequence ID" value="KAF7811985.1"/>
    <property type="molecule type" value="Genomic_DNA"/>
</dbReference>
<dbReference type="InterPro" id="IPR002716">
    <property type="entry name" value="PIN_dom"/>
</dbReference>
<feature type="transmembrane region" description="Helical" evidence="1">
    <location>
        <begin position="782"/>
        <end position="804"/>
    </location>
</feature>
<evidence type="ECO:0000256" key="1">
    <source>
        <dbReference type="SAM" id="Phobius"/>
    </source>
</evidence>
<dbReference type="CDD" id="cd22691">
    <property type="entry name" value="FHA_PS1-like"/>
    <property type="match status" value="1"/>
</dbReference>
<keyword evidence="1" id="KW-1133">Transmembrane helix</keyword>
<feature type="domain" description="FHA" evidence="2">
    <location>
        <begin position="61"/>
        <end position="112"/>
    </location>
</feature>
<keyword evidence="4" id="KW-1185">Reference proteome</keyword>
<dbReference type="GO" id="GO:0031965">
    <property type="term" value="C:nuclear membrane"/>
    <property type="evidence" value="ECO:0007669"/>
    <property type="project" value="TreeGrafter"/>
</dbReference>
<dbReference type="PANTHER" id="PTHR22593:SF8">
    <property type="entry name" value="FHA DOMAIN-CONTAINING PROTEIN PS1"/>
    <property type="match status" value="1"/>
</dbReference>
<dbReference type="PROSITE" id="PS50006">
    <property type="entry name" value="FHA_DOMAIN"/>
    <property type="match status" value="1"/>
</dbReference>
<dbReference type="Pfam" id="PF00498">
    <property type="entry name" value="FHA"/>
    <property type="match status" value="1"/>
</dbReference>
<dbReference type="OrthoDB" id="444265at2759"/>
<keyword evidence="1" id="KW-0472">Membrane</keyword>
<evidence type="ECO:0000313" key="3">
    <source>
        <dbReference type="EMBL" id="KAF7811985.1"/>
    </source>
</evidence>
<gene>
    <name evidence="3" type="ORF">G2W53_032961</name>
</gene>
<sequence length="897" mass="101448">MAARSERNKDDEEEGKIPVFTVLKNGAILKNIFIVNKPPEEPLCISNIRSIASFRDHEDVLVVGRHPNCNIMLTHPSISRFHLQIRSKPSLQKLSLVDLSSVHGTWISEKKLDPGVSVYLKEGDTLRIGRSSRVYRLHWIPISLAYDLENPFVSKLDLDKEEEIREEDEECEEEKEEMIQNGGFCSVDVQNLDSWEPSMVEEVISLTSDEEGKSPFNCVLFESENSPHLEFVVECNNAESSLNMESHSSLAQKSRKTKILNSLKEHLTESVCLPNAIAANEIKMLQFQDVIDGVSPDAFTSKLLPGKQEASLEKHWSDLVNLDPTFFDKQSEVGSDDMMEETEFTSMLGSDDRVKDILIAEAGKFLTERMSLPVEEPDSEFQNVEIVEEVFRYSQSEGEKEDKFGQEHESKLQAELSANDEIIQDIDNTENQTPKVSQQQKPEIRLFCSHIKLEQEQGIMELKNRATMVPIQSQLLNAKGKSSSEASGHVSSVNNIKDIKSGQILNKQANPYHISGNQKRSWDMILDTASLLNKESRKALQLLRGLKGTRLIIPRMVIRELHSMKQQFCIFRRTSEASLVLEWIEECMEKAKWWINVQSLTNEEKSISLKSWTFSVGIGSSLRSVSSADEDHILDFALLYRTKQNNDGQLVLLSDDAALKIKSMAEGLLCETVQEFRESLVNPFSDRFLWANSCRFPLRQLSNREHARAATNLGIDLTIYTPGITQIVPSCDIARLKLHSSLKLSNSLLKLPVADITDTKSIVNLYCSLHFKGRHFTRYPEGLGSFVAPLSFFLIFFLVSLLSIKCICSDGVTNSESGNRQTLNHISTHSILRCRKRHHRTQFNPQTLSRCHSRRISAAWGTNRGATCCGGFNILGHNPSQCPSAHDSLQLHFQLLR</sequence>
<dbReference type="Gene3D" id="2.60.200.20">
    <property type="match status" value="1"/>
</dbReference>
<dbReference type="Pfam" id="PF13638">
    <property type="entry name" value="PIN_4"/>
    <property type="match status" value="1"/>
</dbReference>
<dbReference type="Proteomes" id="UP000634136">
    <property type="component" value="Unassembled WGS sequence"/>
</dbReference>
<dbReference type="AlphaFoldDB" id="A0A834W6Q2"/>
<accession>A0A834W6Q2</accession>